<dbReference type="SMART" id="SM00342">
    <property type="entry name" value="HTH_ARAC"/>
    <property type="match status" value="1"/>
</dbReference>
<dbReference type="GO" id="GO:0003700">
    <property type="term" value="F:DNA-binding transcription factor activity"/>
    <property type="evidence" value="ECO:0007669"/>
    <property type="project" value="InterPro"/>
</dbReference>
<dbReference type="SUPFAM" id="SSF46689">
    <property type="entry name" value="Homeodomain-like"/>
    <property type="match status" value="2"/>
</dbReference>
<dbReference type="PROSITE" id="PS01124">
    <property type="entry name" value="HTH_ARAC_FAMILY_2"/>
    <property type="match status" value="1"/>
</dbReference>
<organism evidence="5 6">
    <name type="scientific">Mycobacterium attenuatum</name>
    <dbReference type="NCBI Taxonomy" id="2341086"/>
    <lineage>
        <taxon>Bacteria</taxon>
        <taxon>Bacillati</taxon>
        <taxon>Actinomycetota</taxon>
        <taxon>Actinomycetes</taxon>
        <taxon>Mycobacteriales</taxon>
        <taxon>Mycobacteriaceae</taxon>
        <taxon>Mycobacterium</taxon>
    </lineage>
</organism>
<dbReference type="RefSeq" id="WP_122440827.1">
    <property type="nucleotide sequence ID" value="NZ_UPHP01000009.1"/>
</dbReference>
<gene>
    <name evidence="5" type="primary">cdhR_2</name>
    <name evidence="5" type="ORF">LAUMK136_00446</name>
</gene>
<evidence type="ECO:0000256" key="1">
    <source>
        <dbReference type="ARBA" id="ARBA00023015"/>
    </source>
</evidence>
<protein>
    <submittedName>
        <fullName evidence="5">HTH-type transcriptional regulator CdhR</fullName>
    </submittedName>
</protein>
<dbReference type="Pfam" id="PF12833">
    <property type="entry name" value="HTH_18"/>
    <property type="match status" value="1"/>
</dbReference>
<dbReference type="Proteomes" id="UP000273307">
    <property type="component" value="Unassembled WGS sequence"/>
</dbReference>
<evidence type="ECO:0000256" key="2">
    <source>
        <dbReference type="ARBA" id="ARBA00023125"/>
    </source>
</evidence>
<dbReference type="InterPro" id="IPR009057">
    <property type="entry name" value="Homeodomain-like_sf"/>
</dbReference>
<dbReference type="OrthoDB" id="5464689at2"/>
<evidence type="ECO:0000256" key="3">
    <source>
        <dbReference type="ARBA" id="ARBA00023163"/>
    </source>
</evidence>
<dbReference type="PANTHER" id="PTHR46796">
    <property type="entry name" value="HTH-TYPE TRANSCRIPTIONAL ACTIVATOR RHAS-RELATED"/>
    <property type="match status" value="1"/>
</dbReference>
<name>A0A498PP25_9MYCO</name>
<dbReference type="PANTHER" id="PTHR46796:SF12">
    <property type="entry name" value="HTH-TYPE DNA-BINDING TRANSCRIPTIONAL ACTIVATOR EUTR"/>
    <property type="match status" value="1"/>
</dbReference>
<keyword evidence="2" id="KW-0238">DNA-binding</keyword>
<proteinExistence type="predicted"/>
<dbReference type="InterPro" id="IPR050204">
    <property type="entry name" value="AraC_XylS_family_regulators"/>
</dbReference>
<accession>A0A498PP25</accession>
<dbReference type="GO" id="GO:0043565">
    <property type="term" value="F:sequence-specific DNA binding"/>
    <property type="evidence" value="ECO:0007669"/>
    <property type="project" value="InterPro"/>
</dbReference>
<dbReference type="EMBL" id="UPHP01000009">
    <property type="protein sequence ID" value="VBA33434.1"/>
    <property type="molecule type" value="Genomic_DNA"/>
</dbReference>
<dbReference type="InterPro" id="IPR018062">
    <property type="entry name" value="HTH_AraC-typ_CS"/>
</dbReference>
<dbReference type="PROSITE" id="PS00041">
    <property type="entry name" value="HTH_ARAC_FAMILY_1"/>
    <property type="match status" value="1"/>
</dbReference>
<reference evidence="5 6" key="1">
    <citation type="submission" date="2018-09" db="EMBL/GenBank/DDBJ databases">
        <authorList>
            <person name="Tagini F."/>
        </authorList>
    </citation>
    <scope>NUCLEOTIDE SEQUENCE [LARGE SCALE GENOMIC DNA]</scope>
    <source>
        <strain evidence="5 6">MK136</strain>
    </source>
</reference>
<feature type="domain" description="HTH araC/xylS-type" evidence="4">
    <location>
        <begin position="218"/>
        <end position="319"/>
    </location>
</feature>
<keyword evidence="3" id="KW-0804">Transcription</keyword>
<dbReference type="InterPro" id="IPR018060">
    <property type="entry name" value="HTH_AraC"/>
</dbReference>
<dbReference type="Gene3D" id="1.10.10.60">
    <property type="entry name" value="Homeodomain-like"/>
    <property type="match status" value="1"/>
</dbReference>
<keyword evidence="1" id="KW-0805">Transcription regulation</keyword>
<sequence length="319" mass="35531">MSAPTVVIDTDNLDKTEAFLSRTYATMRVGARPDPPTRLYVRRGVLGPVSLDEVRLSYDIGWTAAPLGKVRLSRVLSGTVHQCLPDGSMDSYGPYDAMIMGLPDRPFTGRCVHSHFDLVLVEPLLLQRVAATEPSRYPTPVRLTGHRPVSPAACRRINHTIEYLWALACDESSVAESPLVVATAADHLAATLLSAFPNTALADPTIEDRRDSTPTLLRRAVAYVDENAHSDICLTAIAEAIYVTPRALQYMFRKHMDCTPMEYVRRVRLHGAHQQLLTSTRTETTVAEIARRWGFDHASRFAVYYRAAYGRSPHQTLRS</sequence>
<evidence type="ECO:0000313" key="6">
    <source>
        <dbReference type="Proteomes" id="UP000273307"/>
    </source>
</evidence>
<evidence type="ECO:0000259" key="4">
    <source>
        <dbReference type="PROSITE" id="PS01124"/>
    </source>
</evidence>
<evidence type="ECO:0000313" key="5">
    <source>
        <dbReference type="EMBL" id="VBA33434.1"/>
    </source>
</evidence>
<dbReference type="AlphaFoldDB" id="A0A498PP25"/>
<keyword evidence="6" id="KW-1185">Reference proteome</keyword>